<reference evidence="1 2" key="1">
    <citation type="submission" date="2017-05" db="EMBL/GenBank/DDBJ databases">
        <title>Bifidobacterium vansinderenii sp. nov.</title>
        <authorList>
            <person name="Lugli G.A."/>
            <person name="Duranti S."/>
            <person name="Mangifesta M."/>
        </authorList>
    </citation>
    <scope>NUCLEOTIDE SEQUENCE [LARGE SCALE GENOMIC DNA]</scope>
    <source>
        <strain evidence="1 2">Tam10B</strain>
    </source>
</reference>
<comment type="caution">
    <text evidence="1">The sequence shown here is derived from an EMBL/GenBank/DDBJ whole genome shotgun (WGS) entry which is preliminary data.</text>
</comment>
<evidence type="ECO:0000313" key="1">
    <source>
        <dbReference type="EMBL" id="OXN00800.1"/>
    </source>
</evidence>
<dbReference type="AlphaFoldDB" id="A0A229VZF9"/>
<dbReference type="RefSeq" id="WP_093959940.1">
    <property type="nucleotide sequence ID" value="NZ_NEWD01000007.1"/>
</dbReference>
<sequence length="85" mass="9081">MSAPKTYPPTLDIRAQPDLDAPRLQARLLAARILAECAQAIMTGNPNTITLQLPAMPDDAAVTGASLTRLAHIIATSNNPKEYTK</sequence>
<dbReference type="Proteomes" id="UP000215433">
    <property type="component" value="Unassembled WGS sequence"/>
</dbReference>
<name>A0A229VZF9_9BIFI</name>
<keyword evidence="2" id="KW-1185">Reference proteome</keyword>
<organism evidence="1 2">
    <name type="scientific">Bifidobacterium vansinderenii</name>
    <dbReference type="NCBI Taxonomy" id="1984871"/>
    <lineage>
        <taxon>Bacteria</taxon>
        <taxon>Bacillati</taxon>
        <taxon>Actinomycetota</taxon>
        <taxon>Actinomycetes</taxon>
        <taxon>Bifidobacteriales</taxon>
        <taxon>Bifidobacteriaceae</taxon>
        <taxon>Bifidobacterium</taxon>
    </lineage>
</organism>
<gene>
    <name evidence="1" type="ORF">Tam10B_0755</name>
</gene>
<accession>A0A229VZF9</accession>
<evidence type="ECO:0000313" key="2">
    <source>
        <dbReference type="Proteomes" id="UP000215433"/>
    </source>
</evidence>
<proteinExistence type="predicted"/>
<protein>
    <submittedName>
        <fullName evidence="1">Uncharacterized protein</fullName>
    </submittedName>
</protein>
<dbReference type="EMBL" id="NEWD01000007">
    <property type="protein sequence ID" value="OXN00800.1"/>
    <property type="molecule type" value="Genomic_DNA"/>
</dbReference>